<evidence type="ECO:0000256" key="1">
    <source>
        <dbReference type="SAM" id="MobiDB-lite"/>
    </source>
</evidence>
<dbReference type="Proteomes" id="UP000050833">
    <property type="component" value="Unassembled WGS sequence"/>
</dbReference>
<gene>
    <name evidence="2" type="ORF">APZ18_02415</name>
</gene>
<protein>
    <submittedName>
        <fullName evidence="2">Uncharacterized protein</fullName>
    </submittedName>
</protein>
<reference evidence="2 3" key="1">
    <citation type="submission" date="2015-10" db="EMBL/GenBank/DDBJ databases">
        <title>Butyribacter intestini gen. nov., sp. nov., a butyric acid-producing bacterium of the family Lachnospiraceae isolated from the human faeces.</title>
        <authorList>
            <person name="Zou Y."/>
            <person name="Xue W."/>
            <person name="Luo G."/>
            <person name="Lv M."/>
        </authorList>
    </citation>
    <scope>NUCLEOTIDE SEQUENCE [LARGE SCALE GENOMIC DNA]</scope>
    <source>
        <strain evidence="2 3">TF01-11</strain>
    </source>
</reference>
<organism evidence="2 3">
    <name type="scientific">Butyribacter intestini</name>
    <dbReference type="NCBI Taxonomy" id="1703332"/>
    <lineage>
        <taxon>Bacteria</taxon>
        <taxon>Bacillati</taxon>
        <taxon>Bacillota</taxon>
        <taxon>Clostridia</taxon>
        <taxon>Lachnospirales</taxon>
        <taxon>Lachnospiraceae</taxon>
        <taxon>Butyribacter</taxon>
    </lineage>
</organism>
<name>A0AAW3JU31_9FIRM</name>
<evidence type="ECO:0000313" key="3">
    <source>
        <dbReference type="Proteomes" id="UP000050833"/>
    </source>
</evidence>
<sequence>MVKVTIEATGHETQVLTGEIVNTVITTEDGCKVACIANSKNEVGAKVFIKSLVTLVNTAIKAYSFDDISCKLLHELFVLEKSNSTKRENSDIKASNKQKEQTEKSVEDAFKEFIEIFGKVVGE</sequence>
<comment type="caution">
    <text evidence="2">The sequence shown here is derived from an EMBL/GenBank/DDBJ whole genome shotgun (WGS) entry which is preliminary data.</text>
</comment>
<feature type="region of interest" description="Disordered" evidence="1">
    <location>
        <begin position="83"/>
        <end position="105"/>
    </location>
</feature>
<proteinExistence type="predicted"/>
<accession>A0AAW3JU31</accession>
<dbReference type="AlphaFoldDB" id="A0AAW3JU31"/>
<dbReference type="EMBL" id="LLKB01000001">
    <property type="protein sequence ID" value="KQC86068.1"/>
    <property type="molecule type" value="Genomic_DNA"/>
</dbReference>
<keyword evidence="3" id="KW-1185">Reference proteome</keyword>
<evidence type="ECO:0000313" key="2">
    <source>
        <dbReference type="EMBL" id="KQC86068.1"/>
    </source>
</evidence>
<dbReference type="RefSeq" id="WP_055941276.1">
    <property type="nucleotide sequence ID" value="NZ_JAQDDZ010000003.1"/>
</dbReference>